<dbReference type="SUPFAM" id="SSF69318">
    <property type="entry name" value="Integrin alpha N-terminal domain"/>
    <property type="match status" value="1"/>
</dbReference>
<dbReference type="Gene3D" id="2.130.10.130">
    <property type="entry name" value="Integrin alpha, N-terminal"/>
    <property type="match status" value="1"/>
</dbReference>
<proteinExistence type="predicted"/>
<sequence>MYIIMLLKQRAWIHKNSQKTKIGPLLTHINSTILMLNPNKYKRISLKTQIIFGLGLLSLSIQCAKENKHAAGESLAKIHCGSCHMFPEPGILPRRVWGEKILPNMGLKMGMSHGPIYAYGNSESTQNLEPLLSQEDWDRIVHFYLNRSENSIPKNNIQDYEASTLFESYIFQLDSFPLISMTSYNEQSGKLFLGNGSNSKLLTLDLNGDVLNVEKLESPPVKIIIKDSLDYLLTIGHINPSDEASGRLRIGTNAIEGLIRPVDFLIHDFNVDGYDDVLVCNYGNNVGDFSWYENLGNGSYNKKVLQPMSGAIKVELTNMDSDADDEIVVLFAQEHEMIMIWDYDNNILNGKKVIQFQPAFGAVDFQLKDMNGDGLKDIIIGNGDNSDLSTVLKNYHGIRVLINKGEKEFTEGFFMPIHGISKIRVEDFDMDGDTDILTISNFGDFTDPKFKSVQLLMNEGELKFKPKYINALPDFRWQTLDVSDYDKDGDLDVFIGSFNFKAGPEESNISDKENISWVKLENKTN</sequence>
<keyword evidence="3" id="KW-1185">Reference proteome</keyword>
<protein>
    <submittedName>
        <fullName evidence="2">Repeat domain-containing protein</fullName>
    </submittedName>
</protein>
<dbReference type="EMBL" id="FQUX01000008">
    <property type="protein sequence ID" value="SHF84437.1"/>
    <property type="molecule type" value="Genomic_DNA"/>
</dbReference>
<evidence type="ECO:0000313" key="3">
    <source>
        <dbReference type="Proteomes" id="UP000184406"/>
    </source>
</evidence>
<dbReference type="InterPro" id="IPR013517">
    <property type="entry name" value="FG-GAP"/>
</dbReference>
<name>A0A1M5EZ85_9FLAO</name>
<dbReference type="PANTHER" id="PTHR46580">
    <property type="entry name" value="SENSOR KINASE-RELATED"/>
    <property type="match status" value="1"/>
</dbReference>
<dbReference type="PANTHER" id="PTHR46580:SF4">
    <property type="entry name" value="ATP_GTP-BINDING PROTEIN"/>
    <property type="match status" value="1"/>
</dbReference>
<organism evidence="2 3">
    <name type="scientific">Arenibacter palladensis</name>
    <dbReference type="NCBI Taxonomy" id="237373"/>
    <lineage>
        <taxon>Bacteria</taxon>
        <taxon>Pseudomonadati</taxon>
        <taxon>Bacteroidota</taxon>
        <taxon>Flavobacteriia</taxon>
        <taxon>Flavobacteriales</taxon>
        <taxon>Flavobacteriaceae</taxon>
        <taxon>Arenibacter</taxon>
    </lineage>
</organism>
<evidence type="ECO:0000256" key="1">
    <source>
        <dbReference type="ARBA" id="ARBA00022729"/>
    </source>
</evidence>
<dbReference type="AlphaFoldDB" id="A0A1M5EZ85"/>
<dbReference type="Pfam" id="PF13517">
    <property type="entry name" value="FG-GAP_3"/>
    <property type="match status" value="1"/>
</dbReference>
<dbReference type="Proteomes" id="UP000184406">
    <property type="component" value="Unassembled WGS sequence"/>
</dbReference>
<dbReference type="OrthoDB" id="1391917at2"/>
<keyword evidence="1" id="KW-0732">Signal</keyword>
<dbReference type="InterPro" id="IPR028994">
    <property type="entry name" value="Integrin_alpha_N"/>
</dbReference>
<gene>
    <name evidence="2" type="ORF">SAMN03080594_10871</name>
</gene>
<accession>A0A1M5EZ85</accession>
<evidence type="ECO:0000313" key="2">
    <source>
        <dbReference type="EMBL" id="SHF84437.1"/>
    </source>
</evidence>
<reference evidence="3" key="1">
    <citation type="submission" date="2016-11" db="EMBL/GenBank/DDBJ databases">
        <authorList>
            <person name="Varghese N."/>
            <person name="Submissions S."/>
        </authorList>
    </citation>
    <scope>NUCLEOTIDE SEQUENCE [LARGE SCALE GENOMIC DNA]</scope>
    <source>
        <strain evidence="3">DSM 17539</strain>
    </source>
</reference>